<evidence type="ECO:0000256" key="1">
    <source>
        <dbReference type="SAM" id="MobiDB-lite"/>
    </source>
</evidence>
<feature type="region of interest" description="Disordered" evidence="1">
    <location>
        <begin position="155"/>
        <end position="192"/>
    </location>
</feature>
<sequence>MRPEPDACDDEGACSLSTQSSSHCSVVYEAGAAAPVRRCTETRRVMRHCLGRAPEEVETHTRTTEEELKGGGPGSFFGGYSAPPGGEQSDAFARELEQAQREAEELAGAVGPLFEGLFRAFGADLPSLGQPHGQPAAERKDMDSAGTLGRLLGGFLGRGGKGVGAERRAGGSSSGRDHSPYDDLAPGEIKEV</sequence>
<feature type="region of interest" description="Disordered" evidence="1">
    <location>
        <begin position="1"/>
        <end position="21"/>
    </location>
</feature>
<accession>A0A7S3FGY5</accession>
<dbReference type="EMBL" id="HBHY01017614">
    <property type="protein sequence ID" value="CAE0147498.1"/>
    <property type="molecule type" value="Transcribed_RNA"/>
</dbReference>
<name>A0A7S3FGY5_9VIRI</name>
<organism evidence="2">
    <name type="scientific">Prasinoderma singulare</name>
    <dbReference type="NCBI Taxonomy" id="676789"/>
    <lineage>
        <taxon>Eukaryota</taxon>
        <taxon>Viridiplantae</taxon>
        <taxon>Prasinodermophyta</taxon>
        <taxon>Prasinodermophyceae</taxon>
        <taxon>Prasinodermales</taxon>
        <taxon>Prasinodermaceae</taxon>
        <taxon>Prasinoderma</taxon>
    </lineage>
</organism>
<feature type="compositionally biased region" description="Acidic residues" evidence="1">
    <location>
        <begin position="1"/>
        <end position="12"/>
    </location>
</feature>
<evidence type="ECO:0000313" key="2">
    <source>
        <dbReference type="EMBL" id="CAE0147498.1"/>
    </source>
</evidence>
<protein>
    <submittedName>
        <fullName evidence="2">Uncharacterized protein</fullName>
    </submittedName>
</protein>
<dbReference type="AlphaFoldDB" id="A0A7S3FGY5"/>
<reference evidence="2" key="1">
    <citation type="submission" date="2021-01" db="EMBL/GenBank/DDBJ databases">
        <authorList>
            <person name="Corre E."/>
            <person name="Pelletier E."/>
            <person name="Niang G."/>
            <person name="Scheremetjew M."/>
            <person name="Finn R."/>
            <person name="Kale V."/>
            <person name="Holt S."/>
            <person name="Cochrane G."/>
            <person name="Meng A."/>
            <person name="Brown T."/>
            <person name="Cohen L."/>
        </authorList>
    </citation>
    <scope>NUCLEOTIDE SEQUENCE</scope>
    <source>
        <strain evidence="2">RCC927</strain>
    </source>
</reference>
<gene>
    <name evidence="2" type="ORF">PSIN1315_LOCUS11361</name>
</gene>
<feature type="compositionally biased region" description="Basic and acidic residues" evidence="1">
    <location>
        <begin position="164"/>
        <end position="181"/>
    </location>
</feature>
<proteinExistence type="predicted"/>